<dbReference type="RefSeq" id="WP_123825667.1">
    <property type="nucleotide sequence ID" value="NZ_RKMF01000012.1"/>
</dbReference>
<protein>
    <submittedName>
        <fullName evidence="6">Aldo/keto reductase</fullName>
    </submittedName>
</protein>
<evidence type="ECO:0000313" key="7">
    <source>
        <dbReference type="Proteomes" id="UP000270616"/>
    </source>
</evidence>
<dbReference type="PROSITE" id="PS00798">
    <property type="entry name" value="ALDOKETO_REDUCTASE_1"/>
    <property type="match status" value="1"/>
</dbReference>
<dbReference type="OrthoDB" id="9804790at2"/>
<dbReference type="InterPro" id="IPR036812">
    <property type="entry name" value="NAD(P)_OxRdtase_dom_sf"/>
</dbReference>
<evidence type="ECO:0000256" key="2">
    <source>
        <dbReference type="ARBA" id="ARBA00022857"/>
    </source>
</evidence>
<gene>
    <name evidence="6" type="ORF">EDL96_09860</name>
</gene>
<evidence type="ECO:0000256" key="1">
    <source>
        <dbReference type="ARBA" id="ARBA00007905"/>
    </source>
</evidence>
<dbReference type="AlphaFoldDB" id="A0A3N3ZRP0"/>
<keyword evidence="7" id="KW-1185">Reference proteome</keyword>
<dbReference type="FunFam" id="3.20.20.100:FF:000002">
    <property type="entry name" value="2,5-diketo-D-gluconic acid reductase A"/>
    <property type="match status" value="1"/>
</dbReference>
<accession>A0A3N3ZRP0</accession>
<dbReference type="InterPro" id="IPR023210">
    <property type="entry name" value="NADP_OxRdtase_dom"/>
</dbReference>
<dbReference type="InterPro" id="IPR018170">
    <property type="entry name" value="Aldo/ket_reductase_CS"/>
</dbReference>
<evidence type="ECO:0000256" key="4">
    <source>
        <dbReference type="SAM" id="MobiDB-lite"/>
    </source>
</evidence>
<dbReference type="GO" id="GO:0016616">
    <property type="term" value="F:oxidoreductase activity, acting on the CH-OH group of donors, NAD or NADP as acceptor"/>
    <property type="evidence" value="ECO:0007669"/>
    <property type="project" value="UniProtKB-ARBA"/>
</dbReference>
<evidence type="ECO:0000259" key="5">
    <source>
        <dbReference type="Pfam" id="PF00248"/>
    </source>
</evidence>
<name>A0A3N3ZRP0_9MICC</name>
<dbReference type="Pfam" id="PF00248">
    <property type="entry name" value="Aldo_ket_red"/>
    <property type="match status" value="1"/>
</dbReference>
<dbReference type="EMBL" id="RKMF01000012">
    <property type="protein sequence ID" value="ROZ62482.1"/>
    <property type="molecule type" value="Genomic_DNA"/>
</dbReference>
<organism evidence="6 7">
    <name type="scientific">Kocuria soli</name>
    <dbReference type="NCBI Taxonomy" id="2485125"/>
    <lineage>
        <taxon>Bacteria</taxon>
        <taxon>Bacillati</taxon>
        <taxon>Actinomycetota</taxon>
        <taxon>Actinomycetes</taxon>
        <taxon>Micrococcales</taxon>
        <taxon>Micrococcaceae</taxon>
        <taxon>Kocuria</taxon>
    </lineage>
</organism>
<reference evidence="6 7" key="1">
    <citation type="submission" date="2018-10" db="EMBL/GenBank/DDBJ databases">
        <title>Kocuria sp. M5W7-7, whole genome shotgun sequence.</title>
        <authorList>
            <person name="Tuo L."/>
        </authorList>
    </citation>
    <scope>NUCLEOTIDE SEQUENCE [LARGE SCALE GENOMIC DNA]</scope>
    <source>
        <strain evidence="6 7">M5W7-7</strain>
    </source>
</reference>
<keyword evidence="3" id="KW-0560">Oxidoreductase</keyword>
<evidence type="ECO:0000256" key="3">
    <source>
        <dbReference type="ARBA" id="ARBA00023002"/>
    </source>
</evidence>
<dbReference type="PRINTS" id="PR00069">
    <property type="entry name" value="ALDKETRDTASE"/>
</dbReference>
<sequence>MSFSTKHPAPGSPEDGGSDDQQPAIEYDEARIAAAGDDAENQDDFFDQHDFDRDLADQVGVAGRRYTLNDGNAIPPIGLGTARLNDAAAEVAVYEALNAGFRLIDTAANYENEAGVGRALKDSRLPREDVFVTTKLPGRDHGTDSVRRSLEGSLRRLHLDKVDLYLIHWPNPERGLYVDSFRTMLELREEGLVGSVGVSNFTPEMVDELIAKTGEAPAVNQVELQPQYQQEALRAHHHAHRIFVEAWAPLGYDSKVLEHEWIREIASDQGHTPAQVVLRWHIQNGVVPIPKTSKTKRMAENLDVFGWELTPEQMHRIKLMHTGLSASGFNPLEHEEL</sequence>
<keyword evidence="2" id="KW-0521">NADP</keyword>
<dbReference type="Gene3D" id="3.20.20.100">
    <property type="entry name" value="NADP-dependent oxidoreductase domain"/>
    <property type="match status" value="1"/>
</dbReference>
<dbReference type="SUPFAM" id="SSF51430">
    <property type="entry name" value="NAD(P)-linked oxidoreductase"/>
    <property type="match status" value="1"/>
</dbReference>
<dbReference type="PROSITE" id="PS00063">
    <property type="entry name" value="ALDOKETO_REDUCTASE_3"/>
    <property type="match status" value="1"/>
</dbReference>
<comment type="similarity">
    <text evidence="1">Belongs to the aldo/keto reductase family.</text>
</comment>
<dbReference type="Proteomes" id="UP000270616">
    <property type="component" value="Unassembled WGS sequence"/>
</dbReference>
<feature type="region of interest" description="Disordered" evidence="4">
    <location>
        <begin position="1"/>
        <end position="28"/>
    </location>
</feature>
<feature type="domain" description="NADP-dependent oxidoreductase" evidence="5">
    <location>
        <begin position="77"/>
        <end position="318"/>
    </location>
</feature>
<dbReference type="PANTHER" id="PTHR43827">
    <property type="entry name" value="2,5-DIKETO-D-GLUCONIC ACID REDUCTASE"/>
    <property type="match status" value="1"/>
</dbReference>
<dbReference type="InterPro" id="IPR020471">
    <property type="entry name" value="AKR"/>
</dbReference>
<evidence type="ECO:0000313" key="6">
    <source>
        <dbReference type="EMBL" id="ROZ62482.1"/>
    </source>
</evidence>
<proteinExistence type="inferred from homology"/>
<comment type="caution">
    <text evidence="6">The sequence shown here is derived from an EMBL/GenBank/DDBJ whole genome shotgun (WGS) entry which is preliminary data.</text>
</comment>
<dbReference type="PANTHER" id="PTHR43827:SF3">
    <property type="entry name" value="NADP-DEPENDENT OXIDOREDUCTASE DOMAIN-CONTAINING PROTEIN"/>
    <property type="match status" value="1"/>
</dbReference>